<evidence type="ECO:0000256" key="2">
    <source>
        <dbReference type="ARBA" id="ARBA00022475"/>
    </source>
</evidence>
<feature type="transmembrane region" description="Helical" evidence="7">
    <location>
        <begin position="361"/>
        <end position="381"/>
    </location>
</feature>
<organism evidence="9 10">
    <name type="scientific">Mytilus galloprovincialis</name>
    <name type="common">Mediterranean mussel</name>
    <dbReference type="NCBI Taxonomy" id="29158"/>
    <lineage>
        <taxon>Eukaryota</taxon>
        <taxon>Metazoa</taxon>
        <taxon>Spiralia</taxon>
        <taxon>Lophotrochozoa</taxon>
        <taxon>Mollusca</taxon>
        <taxon>Bivalvia</taxon>
        <taxon>Autobranchia</taxon>
        <taxon>Pteriomorphia</taxon>
        <taxon>Mytilida</taxon>
        <taxon>Mytiloidea</taxon>
        <taxon>Mytilidae</taxon>
        <taxon>Mytilinae</taxon>
        <taxon>Mytilus</taxon>
    </lineage>
</organism>
<feature type="transmembrane region" description="Helical" evidence="7">
    <location>
        <begin position="401"/>
        <end position="419"/>
    </location>
</feature>
<keyword evidence="10" id="KW-1185">Reference proteome</keyword>
<dbReference type="Gene3D" id="1.20.1070.10">
    <property type="entry name" value="Rhodopsin 7-helix transmembrane proteins"/>
    <property type="match status" value="1"/>
</dbReference>
<dbReference type="PANTHER" id="PTHR24241">
    <property type="entry name" value="NEUROPEPTIDE RECEPTOR-RELATED G-PROTEIN COUPLED RECEPTOR"/>
    <property type="match status" value="1"/>
</dbReference>
<dbReference type="EMBL" id="UYJE01008992">
    <property type="protein sequence ID" value="VDI69100.1"/>
    <property type="molecule type" value="Genomic_DNA"/>
</dbReference>
<evidence type="ECO:0000256" key="1">
    <source>
        <dbReference type="ARBA" id="ARBA00004651"/>
    </source>
</evidence>
<feature type="transmembrane region" description="Helical" evidence="7">
    <location>
        <begin position="146"/>
        <end position="165"/>
    </location>
</feature>
<protein>
    <recommendedName>
        <fullName evidence="8">G-protein coupled receptors family 1 profile domain-containing protein</fullName>
    </recommendedName>
</protein>
<keyword evidence="6" id="KW-0675">Receptor</keyword>
<keyword evidence="3 7" id="KW-0812">Transmembrane</keyword>
<evidence type="ECO:0000313" key="9">
    <source>
        <dbReference type="EMBL" id="VDI69100.1"/>
    </source>
</evidence>
<feature type="transmembrane region" description="Helical" evidence="7">
    <location>
        <begin position="108"/>
        <end position="134"/>
    </location>
</feature>
<evidence type="ECO:0000256" key="5">
    <source>
        <dbReference type="ARBA" id="ARBA00023136"/>
    </source>
</evidence>
<dbReference type="AlphaFoldDB" id="A0A8B6GT61"/>
<proteinExistence type="predicted"/>
<sequence length="430" mass="49279">MNVSGNNSVNITGNGHDLSNTLSNMLFSNTILMIFYLLIGVLTNSFAVYVFFRMSKRKYGKRTIVFNSMLPITDLTACVVGTSFFIAINRNPVNFYGDSLCTFMLGTNMFFANLSGLLTVDFSLQFFAMLVCVFNKRFEKYRWYSTYICVAFAIAFSIPSFIFYGETDIVYTIQNISVSGKICGAARISVNATSVQVYPIVVLTIYAIEFIFICIAQIAIIYKISHLRCNKRLFKRWSGFTYTTSRKIKFVNVGTIDKSKTSDYSKNMYADIDCSISESDKLICSTCDDLENETKRTNDERSFKSSYDLMIEQFICISDNTKSSYQTSAKPKYIKVKKTKTCLSCLSCSVKKVNFKMVPRTVILLILFAVSSFPRAVIMILESNDEKFWSEMSKTEYTLYNFLYQGYLFKSALHPFFYFRDPIKLLKSEF</sequence>
<evidence type="ECO:0000259" key="8">
    <source>
        <dbReference type="PROSITE" id="PS50262"/>
    </source>
</evidence>
<dbReference type="InterPro" id="IPR017452">
    <property type="entry name" value="GPCR_Rhodpsn_7TM"/>
</dbReference>
<dbReference type="Proteomes" id="UP000596742">
    <property type="component" value="Unassembled WGS sequence"/>
</dbReference>
<evidence type="ECO:0000256" key="6">
    <source>
        <dbReference type="ARBA" id="ARBA00023170"/>
    </source>
</evidence>
<accession>A0A8B6GT61</accession>
<dbReference type="SUPFAM" id="SSF81321">
    <property type="entry name" value="Family A G protein-coupled receptor-like"/>
    <property type="match status" value="1"/>
</dbReference>
<comment type="subcellular location">
    <subcellularLocation>
        <location evidence="1">Cell membrane</location>
        <topology evidence="1">Multi-pass membrane protein</topology>
    </subcellularLocation>
</comment>
<dbReference type="PROSITE" id="PS50262">
    <property type="entry name" value="G_PROTEIN_RECEP_F1_2"/>
    <property type="match status" value="1"/>
</dbReference>
<feature type="transmembrane region" description="Helical" evidence="7">
    <location>
        <begin position="64"/>
        <end position="88"/>
    </location>
</feature>
<keyword evidence="2" id="KW-1003">Cell membrane</keyword>
<evidence type="ECO:0000256" key="4">
    <source>
        <dbReference type="ARBA" id="ARBA00022989"/>
    </source>
</evidence>
<feature type="transmembrane region" description="Helical" evidence="7">
    <location>
        <begin position="197"/>
        <end position="222"/>
    </location>
</feature>
<comment type="caution">
    <text evidence="9">The sequence shown here is derived from an EMBL/GenBank/DDBJ whole genome shotgun (WGS) entry which is preliminary data.</text>
</comment>
<keyword evidence="5 7" id="KW-0472">Membrane</keyword>
<reference evidence="9" key="1">
    <citation type="submission" date="2018-11" db="EMBL/GenBank/DDBJ databases">
        <authorList>
            <person name="Alioto T."/>
            <person name="Alioto T."/>
        </authorList>
    </citation>
    <scope>NUCLEOTIDE SEQUENCE</scope>
</reference>
<dbReference type="GO" id="GO:0004930">
    <property type="term" value="F:G protein-coupled receptor activity"/>
    <property type="evidence" value="ECO:0007669"/>
    <property type="project" value="TreeGrafter"/>
</dbReference>
<dbReference type="GO" id="GO:0005886">
    <property type="term" value="C:plasma membrane"/>
    <property type="evidence" value="ECO:0007669"/>
    <property type="project" value="UniProtKB-SubCell"/>
</dbReference>
<dbReference type="CDD" id="cd00637">
    <property type="entry name" value="7tm_classA_rhodopsin-like"/>
    <property type="match status" value="1"/>
</dbReference>
<feature type="domain" description="G-protein coupled receptors family 1 profile" evidence="8">
    <location>
        <begin position="43"/>
        <end position="418"/>
    </location>
</feature>
<dbReference type="OrthoDB" id="6213292at2759"/>
<keyword evidence="4 7" id="KW-1133">Transmembrane helix</keyword>
<evidence type="ECO:0000313" key="10">
    <source>
        <dbReference type="Proteomes" id="UP000596742"/>
    </source>
</evidence>
<evidence type="ECO:0000256" key="7">
    <source>
        <dbReference type="SAM" id="Phobius"/>
    </source>
</evidence>
<evidence type="ECO:0000256" key="3">
    <source>
        <dbReference type="ARBA" id="ARBA00022692"/>
    </source>
</evidence>
<gene>
    <name evidence="9" type="ORF">MGAL_10B009423</name>
</gene>
<feature type="transmembrane region" description="Helical" evidence="7">
    <location>
        <begin position="31"/>
        <end position="52"/>
    </location>
</feature>
<name>A0A8B6GT61_MYTGA</name>